<dbReference type="EMBL" id="UGYW01000002">
    <property type="protein sequence ID" value="SUJ12919.1"/>
    <property type="molecule type" value="Genomic_DNA"/>
</dbReference>
<evidence type="ECO:0000256" key="2">
    <source>
        <dbReference type="ARBA" id="ARBA00013064"/>
    </source>
</evidence>
<protein>
    <recommendedName>
        <fullName evidence="2">protein-tyrosine-phosphatase</fullName>
        <ecNumber evidence="2">3.1.3.48</ecNumber>
    </recommendedName>
</protein>
<organism evidence="5 6">
    <name type="scientific">Sphingobacterium spiritivorum</name>
    <name type="common">Flavobacterium spiritivorum</name>
    <dbReference type="NCBI Taxonomy" id="258"/>
    <lineage>
        <taxon>Bacteria</taxon>
        <taxon>Pseudomonadati</taxon>
        <taxon>Bacteroidota</taxon>
        <taxon>Sphingobacteriia</taxon>
        <taxon>Sphingobacteriales</taxon>
        <taxon>Sphingobacteriaceae</taxon>
        <taxon>Sphingobacterium</taxon>
    </lineage>
</organism>
<evidence type="ECO:0000256" key="1">
    <source>
        <dbReference type="ARBA" id="ARBA00005750"/>
    </source>
</evidence>
<name>A0A380C4V3_SPHSI</name>
<evidence type="ECO:0000313" key="6">
    <source>
        <dbReference type="Proteomes" id="UP000254893"/>
    </source>
</evidence>
<dbReference type="Proteomes" id="UP000254893">
    <property type="component" value="Unassembled WGS sequence"/>
</dbReference>
<proteinExistence type="inferred from homology"/>
<sequence>MSLLSKLFRKKENTLHHNALAFMEIDMHNHLLPGIDDGSKSVDQSVKLIEGLQELGLHKFICTPHIMDGVYANTSQTIDAAYQKLKSTLVSRESKVELSFAAEHMIDQGLDVIIADNKLCVMPNDYVLIEMSYLAESKSLFRTIMDIQAMGYKPILAHPERYNYYHQNFKIFKQIKDAGCALQLNLLSVSRYYGSNVKTTALTLIKSGLYDFIGTDIHHEKHLAAVKEVATKYPLADLLKTCPIRNHELLTSNNPSKEFIAVG</sequence>
<dbReference type="PANTHER" id="PTHR39181:SF1">
    <property type="entry name" value="TYROSINE-PROTEIN PHOSPHATASE YWQE"/>
    <property type="match status" value="1"/>
</dbReference>
<dbReference type="SUPFAM" id="SSF89550">
    <property type="entry name" value="PHP domain-like"/>
    <property type="match status" value="1"/>
</dbReference>
<reference evidence="5 6" key="1">
    <citation type="submission" date="2018-06" db="EMBL/GenBank/DDBJ databases">
        <authorList>
            <consortium name="Pathogen Informatics"/>
            <person name="Doyle S."/>
        </authorList>
    </citation>
    <scope>NUCLEOTIDE SEQUENCE [LARGE SCALE GENOMIC DNA]</scope>
    <source>
        <strain evidence="5 6">NCTC11388</strain>
    </source>
</reference>
<dbReference type="Gene3D" id="3.20.20.140">
    <property type="entry name" value="Metal-dependent hydrolases"/>
    <property type="match status" value="1"/>
</dbReference>
<evidence type="ECO:0000256" key="3">
    <source>
        <dbReference type="ARBA" id="ARBA00022801"/>
    </source>
</evidence>
<dbReference type="RefSeq" id="WP_115170147.1">
    <property type="nucleotide sequence ID" value="NZ_JBPFRE010000001.1"/>
</dbReference>
<evidence type="ECO:0000256" key="4">
    <source>
        <dbReference type="ARBA" id="ARBA00051722"/>
    </source>
</evidence>
<dbReference type="PANTHER" id="PTHR39181">
    <property type="entry name" value="TYROSINE-PROTEIN PHOSPHATASE YWQE"/>
    <property type="match status" value="1"/>
</dbReference>
<accession>A0A380C4V3</accession>
<comment type="catalytic activity">
    <reaction evidence="4">
        <text>O-phospho-L-tyrosyl-[protein] + H2O = L-tyrosyl-[protein] + phosphate</text>
        <dbReference type="Rhea" id="RHEA:10684"/>
        <dbReference type="Rhea" id="RHEA-COMP:10136"/>
        <dbReference type="Rhea" id="RHEA-COMP:20101"/>
        <dbReference type="ChEBI" id="CHEBI:15377"/>
        <dbReference type="ChEBI" id="CHEBI:43474"/>
        <dbReference type="ChEBI" id="CHEBI:46858"/>
        <dbReference type="ChEBI" id="CHEBI:61978"/>
        <dbReference type="EC" id="3.1.3.48"/>
    </reaction>
</comment>
<gene>
    <name evidence="5" type="primary">ywqE</name>
    <name evidence="5" type="ORF">NCTC11388_02230</name>
</gene>
<dbReference type="GO" id="GO:0004725">
    <property type="term" value="F:protein tyrosine phosphatase activity"/>
    <property type="evidence" value="ECO:0007669"/>
    <property type="project" value="UniProtKB-EC"/>
</dbReference>
<comment type="similarity">
    <text evidence="1">Belongs to the metallo-dependent hydrolases superfamily. CpsB/CapC family.</text>
</comment>
<dbReference type="InterPro" id="IPR016195">
    <property type="entry name" value="Pol/histidinol_Pase-like"/>
</dbReference>
<keyword evidence="3 5" id="KW-0378">Hydrolase</keyword>
<dbReference type="InterPro" id="IPR016667">
    <property type="entry name" value="Caps_polysacc_synth_CpsB/CapC"/>
</dbReference>
<dbReference type="GO" id="GO:0030145">
    <property type="term" value="F:manganese ion binding"/>
    <property type="evidence" value="ECO:0007669"/>
    <property type="project" value="InterPro"/>
</dbReference>
<dbReference type="Pfam" id="PF19567">
    <property type="entry name" value="CpsB_CapC"/>
    <property type="match status" value="1"/>
</dbReference>
<dbReference type="AlphaFoldDB" id="A0A380C4V3"/>
<evidence type="ECO:0000313" key="5">
    <source>
        <dbReference type="EMBL" id="SUJ12919.1"/>
    </source>
</evidence>
<dbReference type="EC" id="3.1.3.48" evidence="2"/>